<dbReference type="Proteomes" id="UP000001176">
    <property type="component" value="Chromosome"/>
</dbReference>
<evidence type="ECO:0000313" key="1">
    <source>
        <dbReference type="EMBL" id="CAP54921.1"/>
    </source>
</evidence>
<name>A9HCA7_GLUDA</name>
<dbReference type="EMBL" id="AM889285">
    <property type="protein sequence ID" value="CAP54921.1"/>
    <property type="molecule type" value="Genomic_DNA"/>
</dbReference>
<dbReference type="KEGG" id="gdi:GDI0978"/>
<dbReference type="AlphaFoldDB" id="A9HCA7"/>
<reference evidence="1 2" key="1">
    <citation type="journal article" date="2009" name="BMC Genomics">
        <title>Complete genome sequence of the sugarcane nitrogen-fixing endophyte Gluconacetobacter diazotrophicus Pal5.</title>
        <authorList>
            <person name="Bertalan M."/>
            <person name="Albano R."/>
            <person name="Padua V."/>
            <person name="Rouws L."/>
            <person name="Rojas C."/>
            <person name="Hemerly A."/>
            <person name="Teixeira K."/>
            <person name="Schwab S."/>
            <person name="Araujo J."/>
            <person name="Oliveira A."/>
            <person name="Franca L."/>
            <person name="Magalhaes V."/>
            <person name="Alqueres S."/>
            <person name="Cardoso A."/>
            <person name="Almeida W."/>
            <person name="Loureiro M.M."/>
            <person name="Nogueira E."/>
            <person name="Cidade D."/>
            <person name="Oliveira D."/>
            <person name="Simao T."/>
            <person name="Macedo J."/>
            <person name="Valadao A."/>
            <person name="Dreschsel M."/>
            <person name="Freitas F."/>
            <person name="Vidal M."/>
            <person name="Guedes H."/>
            <person name="Rodrigues E."/>
            <person name="Meneses C."/>
            <person name="Brioso P."/>
            <person name="Pozzer L."/>
            <person name="Figueiredo D."/>
            <person name="Montano H."/>
            <person name="Junior J."/>
            <person name="Filho G."/>
            <person name="Flores V."/>
            <person name="Ferreira B."/>
            <person name="Branco A."/>
            <person name="Gonzalez P."/>
            <person name="Guillobel H."/>
            <person name="Lemos M."/>
            <person name="Seibel L."/>
            <person name="Macedo J."/>
            <person name="Alves-Ferreira M."/>
            <person name="Sachetto-Martins G."/>
            <person name="Coelho A."/>
            <person name="Santos E."/>
            <person name="Amaral G."/>
            <person name="Neves A."/>
            <person name="Pacheco A.B."/>
            <person name="Carvalho D."/>
            <person name="Lery L."/>
            <person name="Bisch P."/>
            <person name="Rossle S.C."/>
            <person name="Urmenyi T."/>
            <person name="Kruger W.V."/>
            <person name="Martins O."/>
            <person name="Baldani J.I."/>
            <person name="Ferreira P.C."/>
        </authorList>
    </citation>
    <scope>NUCLEOTIDE SEQUENCE [LARGE SCALE GENOMIC DNA]</scope>
    <source>
        <strain evidence="2">ATCC 49037 / DSM 5601 / CCUG 37298 / CIP 103539 / LMG 7603 / PAl5</strain>
    </source>
</reference>
<proteinExistence type="predicted"/>
<protein>
    <submittedName>
        <fullName evidence="1">Uncharacterized protein</fullName>
    </submittedName>
</protein>
<sequence length="96" mass="11109">MECVLKKASAETMRMRRQFIELQRIELERHVTGKSRTPPCIDWLLPTMPNTMSLVTSASGRESQLNDRHETTAACPLPIKHNYLSAMCRVKKRIRL</sequence>
<gene>
    <name evidence="1" type="ordered locus">GDI0978</name>
</gene>
<evidence type="ECO:0000313" key="2">
    <source>
        <dbReference type="Proteomes" id="UP000001176"/>
    </source>
</evidence>
<organism evidence="1 2">
    <name type="scientific">Gluconacetobacter diazotrophicus (strain ATCC 49037 / DSM 5601 / CCUG 37298 / CIP 103539 / LMG 7603 / PAl5)</name>
    <dbReference type="NCBI Taxonomy" id="272568"/>
    <lineage>
        <taxon>Bacteria</taxon>
        <taxon>Pseudomonadati</taxon>
        <taxon>Pseudomonadota</taxon>
        <taxon>Alphaproteobacteria</taxon>
        <taxon>Acetobacterales</taxon>
        <taxon>Acetobacteraceae</taxon>
        <taxon>Gluconacetobacter</taxon>
    </lineage>
</organism>
<keyword evidence="2" id="KW-1185">Reference proteome</keyword>
<accession>A9HCA7</accession>